<evidence type="ECO:0000313" key="3">
    <source>
        <dbReference type="Proteomes" id="UP000324222"/>
    </source>
</evidence>
<organism evidence="2 3">
    <name type="scientific">Portunus trituberculatus</name>
    <name type="common">Swimming crab</name>
    <name type="synonym">Neptunus trituberculatus</name>
    <dbReference type="NCBI Taxonomy" id="210409"/>
    <lineage>
        <taxon>Eukaryota</taxon>
        <taxon>Metazoa</taxon>
        <taxon>Ecdysozoa</taxon>
        <taxon>Arthropoda</taxon>
        <taxon>Crustacea</taxon>
        <taxon>Multicrustacea</taxon>
        <taxon>Malacostraca</taxon>
        <taxon>Eumalacostraca</taxon>
        <taxon>Eucarida</taxon>
        <taxon>Decapoda</taxon>
        <taxon>Pleocyemata</taxon>
        <taxon>Brachyura</taxon>
        <taxon>Eubrachyura</taxon>
        <taxon>Portunoidea</taxon>
        <taxon>Portunidae</taxon>
        <taxon>Portuninae</taxon>
        <taxon>Portunus</taxon>
    </lineage>
</organism>
<accession>A0A5B7K194</accession>
<gene>
    <name evidence="2" type="ORF">E2C01_099794</name>
</gene>
<dbReference type="Proteomes" id="UP000324222">
    <property type="component" value="Unassembled WGS sequence"/>
</dbReference>
<dbReference type="AlphaFoldDB" id="A0A5B7K194"/>
<protein>
    <submittedName>
        <fullName evidence="2">Uncharacterized protein</fullName>
    </submittedName>
</protein>
<comment type="caution">
    <text evidence="2">The sequence shown here is derived from an EMBL/GenBank/DDBJ whole genome shotgun (WGS) entry which is preliminary data.</text>
</comment>
<evidence type="ECO:0000313" key="2">
    <source>
        <dbReference type="EMBL" id="MPD04122.1"/>
    </source>
</evidence>
<reference evidence="2 3" key="1">
    <citation type="submission" date="2019-05" db="EMBL/GenBank/DDBJ databases">
        <title>Another draft genome of Portunus trituberculatus and its Hox gene families provides insights of decapod evolution.</title>
        <authorList>
            <person name="Jeong J.-H."/>
            <person name="Song I."/>
            <person name="Kim S."/>
            <person name="Choi T."/>
            <person name="Kim D."/>
            <person name="Ryu S."/>
            <person name="Kim W."/>
        </authorList>
    </citation>
    <scope>NUCLEOTIDE SEQUENCE [LARGE SCALE GENOMIC DNA]</scope>
    <source>
        <tissue evidence="2">Muscle</tissue>
    </source>
</reference>
<keyword evidence="3" id="KW-1185">Reference proteome</keyword>
<feature type="region of interest" description="Disordered" evidence="1">
    <location>
        <begin position="1"/>
        <end position="20"/>
    </location>
</feature>
<evidence type="ECO:0000256" key="1">
    <source>
        <dbReference type="SAM" id="MobiDB-lite"/>
    </source>
</evidence>
<name>A0A5B7K194_PORTR</name>
<proteinExistence type="predicted"/>
<sequence length="78" mass="8287">MSQAVAAVWSQPTAAPSQGEGKVCWHVDLTVTLLLKVIWDSFDCCFHSSSAAGTTKGTGRQEAYDVARLVFLSAVVVS</sequence>
<dbReference type="EMBL" id="VSRR010139500">
    <property type="protein sequence ID" value="MPD04122.1"/>
    <property type="molecule type" value="Genomic_DNA"/>
</dbReference>